<evidence type="ECO:0000256" key="1">
    <source>
        <dbReference type="SAM" id="MobiDB-lite"/>
    </source>
</evidence>
<evidence type="ECO:0000313" key="3">
    <source>
        <dbReference type="Proteomes" id="UP000279259"/>
    </source>
</evidence>
<keyword evidence="3" id="KW-1185">Reference proteome</keyword>
<dbReference type="OrthoDB" id="10416920at2759"/>
<gene>
    <name evidence="2" type="ORF">EHS25_000064</name>
</gene>
<sequence length="333" mass="35634">MSPGRQNGNTTPYRIVTVPVESNQALPFPGEGIPCLPMMMKDVAANYPSDEQSVEGRIAPTSNCEVENDLDRGTTMSAFLSPKRSDLQPYICLLCASVTVSRLDLITSIASHHEAILVQGASNPSSELAEGLTRPDQISKALAVLSARLFDGHLSKVDLLIEDNGLQLGLGFSPEAQSEIPTETKIYSAESGPSGVDLSVCFSSIKDRLSLETLTIARDEIRRLNSVSATDETATSRLSGSRTILLSDIDRPNLAKVTSVGTHMPHLILGAYRIPSNQDASLASLSLGVLVQNGDPSGGLRLRPFQPGSTLVKTESENLRARARDSCDSEDSE</sequence>
<comment type="caution">
    <text evidence="2">The sequence shown here is derived from an EMBL/GenBank/DDBJ whole genome shotgun (WGS) entry which is preliminary data.</text>
</comment>
<feature type="compositionally biased region" description="Basic and acidic residues" evidence="1">
    <location>
        <begin position="314"/>
        <end position="327"/>
    </location>
</feature>
<feature type="region of interest" description="Disordered" evidence="1">
    <location>
        <begin position="313"/>
        <end position="333"/>
    </location>
</feature>
<organism evidence="2 3">
    <name type="scientific">Saitozyma podzolica</name>
    <dbReference type="NCBI Taxonomy" id="1890683"/>
    <lineage>
        <taxon>Eukaryota</taxon>
        <taxon>Fungi</taxon>
        <taxon>Dikarya</taxon>
        <taxon>Basidiomycota</taxon>
        <taxon>Agaricomycotina</taxon>
        <taxon>Tremellomycetes</taxon>
        <taxon>Tremellales</taxon>
        <taxon>Trimorphomycetaceae</taxon>
        <taxon>Saitozyma</taxon>
    </lineage>
</organism>
<reference evidence="2 3" key="1">
    <citation type="submission" date="2018-11" db="EMBL/GenBank/DDBJ databases">
        <title>Genome sequence of Saitozyma podzolica DSM 27192.</title>
        <authorList>
            <person name="Aliyu H."/>
            <person name="Gorte O."/>
            <person name="Ochsenreither K."/>
        </authorList>
    </citation>
    <scope>NUCLEOTIDE SEQUENCE [LARGE SCALE GENOMIC DNA]</scope>
    <source>
        <strain evidence="2 3">DSM 27192</strain>
    </source>
</reference>
<dbReference type="EMBL" id="RSCD01000001">
    <property type="protein sequence ID" value="RSH94979.1"/>
    <property type="molecule type" value="Genomic_DNA"/>
</dbReference>
<dbReference type="AlphaFoldDB" id="A0A427YVA7"/>
<protein>
    <submittedName>
        <fullName evidence="2">Uncharacterized protein</fullName>
    </submittedName>
</protein>
<proteinExistence type="predicted"/>
<accession>A0A427YVA7</accession>
<name>A0A427YVA7_9TREE</name>
<evidence type="ECO:0000313" key="2">
    <source>
        <dbReference type="EMBL" id="RSH94979.1"/>
    </source>
</evidence>
<dbReference type="Proteomes" id="UP000279259">
    <property type="component" value="Unassembled WGS sequence"/>
</dbReference>